<name>A0A1H8CMI9_9FLAO</name>
<dbReference type="EMBL" id="FOBV01000010">
    <property type="protein sequence ID" value="SEM96353.1"/>
    <property type="molecule type" value="Genomic_DNA"/>
</dbReference>
<dbReference type="STRING" id="295069.SAMN05421856_11016"/>
<feature type="repeat" description="TPR" evidence="1">
    <location>
        <begin position="140"/>
        <end position="173"/>
    </location>
</feature>
<evidence type="ECO:0000313" key="5">
    <source>
        <dbReference type="Proteomes" id="UP000199450"/>
    </source>
</evidence>
<dbReference type="PROSITE" id="PS01124">
    <property type="entry name" value="HTH_ARAC_FAMILY_2"/>
    <property type="match status" value="1"/>
</dbReference>
<keyword evidence="2" id="KW-0472">Membrane</keyword>
<protein>
    <submittedName>
        <fullName evidence="4">AraC-type DNA-binding protein</fullName>
    </submittedName>
</protein>
<accession>A0A1H8CMI9</accession>
<reference evidence="5" key="1">
    <citation type="submission" date="2016-10" db="EMBL/GenBank/DDBJ databases">
        <authorList>
            <person name="Varghese N."/>
            <person name="Submissions S."/>
        </authorList>
    </citation>
    <scope>NUCLEOTIDE SEQUENCE [LARGE SCALE GENOMIC DNA]</scope>
    <source>
        <strain evidence="5">DSM 17453</strain>
    </source>
</reference>
<dbReference type="InterPro" id="IPR019734">
    <property type="entry name" value="TPR_rpt"/>
</dbReference>
<keyword evidence="1" id="KW-0802">TPR repeat</keyword>
<evidence type="ECO:0000256" key="1">
    <source>
        <dbReference type="PROSITE-ProRule" id="PRU00339"/>
    </source>
</evidence>
<gene>
    <name evidence="4" type="ORF">SAMN05421856_11016</name>
</gene>
<keyword evidence="5" id="KW-1185">Reference proteome</keyword>
<dbReference type="PROSITE" id="PS50005">
    <property type="entry name" value="TPR"/>
    <property type="match status" value="1"/>
</dbReference>
<dbReference type="Gene3D" id="1.10.10.60">
    <property type="entry name" value="Homeodomain-like"/>
    <property type="match status" value="1"/>
</dbReference>
<dbReference type="Pfam" id="PF12833">
    <property type="entry name" value="HTH_18"/>
    <property type="match status" value="1"/>
</dbReference>
<dbReference type="InterPro" id="IPR011990">
    <property type="entry name" value="TPR-like_helical_dom_sf"/>
</dbReference>
<dbReference type="AlphaFoldDB" id="A0A1H8CMI9"/>
<organism evidence="4 5">
    <name type="scientific">Chryseobacterium taichungense</name>
    <dbReference type="NCBI Taxonomy" id="295069"/>
    <lineage>
        <taxon>Bacteria</taxon>
        <taxon>Pseudomonadati</taxon>
        <taxon>Bacteroidota</taxon>
        <taxon>Flavobacteriia</taxon>
        <taxon>Flavobacteriales</taxon>
        <taxon>Weeksellaceae</taxon>
        <taxon>Chryseobacterium group</taxon>
        <taxon>Chryseobacterium</taxon>
    </lineage>
</organism>
<dbReference type="Proteomes" id="UP000199450">
    <property type="component" value="Unassembled WGS sequence"/>
</dbReference>
<keyword evidence="2" id="KW-0812">Transmembrane</keyword>
<dbReference type="SUPFAM" id="SSF48452">
    <property type="entry name" value="TPR-like"/>
    <property type="match status" value="1"/>
</dbReference>
<sequence>MIFNLFILLAHGQNARKIHQGESYGKIAGLFDSYSENDERALVFVQMYIDKAKRERNYQKLIRGYEEAIYYNKTIATKLLYADSTILTAQQHKDYDQIARAYLGKGIIYFYNRRQYKPALDLYLIAYNHSNKSKDEYLKNKIVYHLGTVESYLGDYKEAASHFEKSAAYYEKSMLKNNHPNIILNNKLGYFNSLYRLSTCYKNLRLYSKEDSLIQIGLAKLYDTKELTLEYGYFQKGKGVQLLRQHRLDESLKHLQIADEILSDKEDYASLTTVYFYLGKLFLEKPDRARAMLYLRKVDSMVNKYYFITPEIRSAYEHLINDAKKNGDREKQLYYTDQLLKVDSVISADFVLLASKIHSEYDRKSLVEDKNRLEKEKHRGLVITCLFIGTTVVSSFLLVRSRRKAKQLDLKYREILKNYKNPPRAEPKPENNTVPSADKKLYTEEMILTVKEKLKEFEAEKMFLNKNLTLTIVAKMLGTNRNLLSYVLNDHLQTNFTMYLKQLRIGYITSMLIENSRYLNYTVDTLADACGMANRKIFAAHFTEVIGMKPSEFIRRRKEEMNKS</sequence>
<dbReference type="RefSeq" id="WP_172523086.1">
    <property type="nucleotide sequence ID" value="NZ_FOBV01000010.1"/>
</dbReference>
<keyword evidence="2" id="KW-1133">Transmembrane helix</keyword>
<dbReference type="SMART" id="SM00342">
    <property type="entry name" value="HTH_ARAC"/>
    <property type="match status" value="1"/>
</dbReference>
<feature type="transmembrane region" description="Helical" evidence="2">
    <location>
        <begin position="380"/>
        <end position="399"/>
    </location>
</feature>
<proteinExistence type="predicted"/>
<dbReference type="InterPro" id="IPR018060">
    <property type="entry name" value="HTH_AraC"/>
</dbReference>
<keyword evidence="4" id="KW-0238">DNA-binding</keyword>
<evidence type="ECO:0000256" key="2">
    <source>
        <dbReference type="SAM" id="Phobius"/>
    </source>
</evidence>
<feature type="domain" description="HTH araC/xylS-type" evidence="3">
    <location>
        <begin position="452"/>
        <end position="556"/>
    </location>
</feature>
<dbReference type="GO" id="GO:0043565">
    <property type="term" value="F:sequence-specific DNA binding"/>
    <property type="evidence" value="ECO:0007669"/>
    <property type="project" value="InterPro"/>
</dbReference>
<dbReference type="GO" id="GO:0003700">
    <property type="term" value="F:DNA-binding transcription factor activity"/>
    <property type="evidence" value="ECO:0007669"/>
    <property type="project" value="InterPro"/>
</dbReference>
<dbReference type="Gene3D" id="1.25.40.10">
    <property type="entry name" value="Tetratricopeptide repeat domain"/>
    <property type="match status" value="1"/>
</dbReference>
<evidence type="ECO:0000313" key="4">
    <source>
        <dbReference type="EMBL" id="SEM96353.1"/>
    </source>
</evidence>
<evidence type="ECO:0000259" key="3">
    <source>
        <dbReference type="PROSITE" id="PS01124"/>
    </source>
</evidence>